<reference evidence="1 2" key="1">
    <citation type="journal article" date="2015" name="Genome Announc.">
        <title>Expanding the biotechnology potential of lactobacilli through comparative genomics of 213 strains and associated genera.</title>
        <authorList>
            <person name="Sun Z."/>
            <person name="Harris H.M."/>
            <person name="McCann A."/>
            <person name="Guo C."/>
            <person name="Argimon S."/>
            <person name="Zhang W."/>
            <person name="Yang X."/>
            <person name="Jeffery I.B."/>
            <person name="Cooney J.C."/>
            <person name="Kagawa T.F."/>
            <person name="Liu W."/>
            <person name="Song Y."/>
            <person name="Salvetti E."/>
            <person name="Wrobel A."/>
            <person name="Rasinkangas P."/>
            <person name="Parkhill J."/>
            <person name="Rea M.C."/>
            <person name="O'Sullivan O."/>
            <person name="Ritari J."/>
            <person name="Douillard F.P."/>
            <person name="Paul Ross R."/>
            <person name="Yang R."/>
            <person name="Briner A.E."/>
            <person name="Felis G.E."/>
            <person name="de Vos W.M."/>
            <person name="Barrangou R."/>
            <person name="Klaenhammer T.R."/>
            <person name="Caufield P.W."/>
            <person name="Cui Y."/>
            <person name="Zhang H."/>
            <person name="O'Toole P.W."/>
        </authorList>
    </citation>
    <scope>NUCLEOTIDE SEQUENCE [LARGE SCALE GENOMIC DNA]</scope>
    <source>
        <strain evidence="1 2">DSM 18390</strain>
    </source>
</reference>
<comment type="caution">
    <text evidence="1">The sequence shown here is derived from an EMBL/GenBank/DDBJ whole genome shotgun (WGS) entry which is preliminary data.</text>
</comment>
<evidence type="ECO:0000313" key="2">
    <source>
        <dbReference type="Proteomes" id="UP000051010"/>
    </source>
</evidence>
<dbReference type="PATRIC" id="fig|1423786.4.peg.2459"/>
<dbReference type="EMBL" id="AZFZ01000058">
    <property type="protein sequence ID" value="KRM41445.1"/>
    <property type="molecule type" value="Genomic_DNA"/>
</dbReference>
<organism evidence="1 2">
    <name type="scientific">Lentilactobacillus parafarraginis DSM 18390 = JCM 14109</name>
    <dbReference type="NCBI Taxonomy" id="1423786"/>
    <lineage>
        <taxon>Bacteria</taxon>
        <taxon>Bacillati</taxon>
        <taxon>Bacillota</taxon>
        <taxon>Bacilli</taxon>
        <taxon>Lactobacillales</taxon>
        <taxon>Lactobacillaceae</taxon>
        <taxon>Lentilactobacillus</taxon>
    </lineage>
</organism>
<evidence type="ECO:0000313" key="1">
    <source>
        <dbReference type="EMBL" id="KRM41445.1"/>
    </source>
</evidence>
<accession>A0A0R1YHS3</accession>
<proteinExistence type="predicted"/>
<name>A0A0R1YHS3_9LACO</name>
<sequence>MTTIYVDPDKKKEQIVKLSDGSYGVMKAKKEKAGFAYQFNFTNHLYPGFLIDHAPVNGDVEKVDSIDGPQSFKIQWRS</sequence>
<dbReference type="RefSeq" id="WP_054735947.1">
    <property type="nucleotide sequence ID" value="NZ_AZFZ01000058.1"/>
</dbReference>
<gene>
    <name evidence="1" type="ORF">FD47_GL002341</name>
</gene>
<dbReference type="AlphaFoldDB" id="A0A0R1YHS3"/>
<protein>
    <submittedName>
        <fullName evidence="1">Uncharacterized protein</fullName>
    </submittedName>
</protein>
<dbReference type="Proteomes" id="UP000051010">
    <property type="component" value="Unassembled WGS sequence"/>
</dbReference>